<comment type="caution">
    <text evidence="2">The sequence shown here is derived from an EMBL/GenBank/DDBJ whole genome shotgun (WGS) entry which is preliminary data.</text>
</comment>
<keyword evidence="3" id="KW-1185">Reference proteome</keyword>
<dbReference type="Gene3D" id="2.60.40.10">
    <property type="entry name" value="Immunoglobulins"/>
    <property type="match status" value="1"/>
</dbReference>
<protein>
    <recommendedName>
        <fullName evidence="1">Fibronectin type-III domain-containing protein</fullName>
    </recommendedName>
</protein>
<dbReference type="InterPro" id="IPR036116">
    <property type="entry name" value="FN3_sf"/>
</dbReference>
<dbReference type="Proteomes" id="UP001174909">
    <property type="component" value="Unassembled WGS sequence"/>
</dbReference>
<accession>A0AA35SAR8</accession>
<name>A0AA35SAR8_GEOBA</name>
<dbReference type="AlphaFoldDB" id="A0AA35SAR8"/>
<reference evidence="2" key="1">
    <citation type="submission" date="2023-03" db="EMBL/GenBank/DDBJ databases">
        <authorList>
            <person name="Steffen K."/>
            <person name="Cardenas P."/>
        </authorList>
    </citation>
    <scope>NUCLEOTIDE SEQUENCE</scope>
</reference>
<evidence type="ECO:0000313" key="2">
    <source>
        <dbReference type="EMBL" id="CAI8025246.1"/>
    </source>
</evidence>
<evidence type="ECO:0000313" key="3">
    <source>
        <dbReference type="Proteomes" id="UP001174909"/>
    </source>
</evidence>
<feature type="non-terminal residue" evidence="2">
    <location>
        <position position="1"/>
    </location>
</feature>
<gene>
    <name evidence="2" type="ORF">GBAR_LOCUS14602</name>
</gene>
<evidence type="ECO:0000259" key="1">
    <source>
        <dbReference type="PROSITE" id="PS50853"/>
    </source>
</evidence>
<dbReference type="CDD" id="cd00063">
    <property type="entry name" value="FN3"/>
    <property type="match status" value="1"/>
</dbReference>
<dbReference type="PROSITE" id="PS50853">
    <property type="entry name" value="FN3"/>
    <property type="match status" value="1"/>
</dbReference>
<dbReference type="EMBL" id="CASHTH010002135">
    <property type="protein sequence ID" value="CAI8025246.1"/>
    <property type="molecule type" value="Genomic_DNA"/>
</dbReference>
<dbReference type="InterPro" id="IPR003961">
    <property type="entry name" value="FN3_dom"/>
</dbReference>
<dbReference type="SUPFAM" id="SSF49265">
    <property type="entry name" value="Fibronectin type III"/>
    <property type="match status" value="1"/>
</dbReference>
<feature type="domain" description="Fibronectin type-III" evidence="1">
    <location>
        <begin position="27"/>
        <end position="109"/>
    </location>
</feature>
<organism evidence="2 3">
    <name type="scientific">Geodia barretti</name>
    <name type="common">Barrett's horny sponge</name>
    <dbReference type="NCBI Taxonomy" id="519541"/>
    <lineage>
        <taxon>Eukaryota</taxon>
        <taxon>Metazoa</taxon>
        <taxon>Porifera</taxon>
        <taxon>Demospongiae</taxon>
        <taxon>Heteroscleromorpha</taxon>
        <taxon>Tetractinellida</taxon>
        <taxon>Astrophorina</taxon>
        <taxon>Geodiidae</taxon>
        <taxon>Geodia</taxon>
    </lineage>
</organism>
<proteinExistence type="predicted"/>
<sequence>ESERERERERERVCVCGVCVCTGAGEAPGDVRAEAESPTEISVQWSGLSNCRLVNGPITKYRVQFTTNGRTETIDQVLGDGEDWMSGGTSYTDWTDFPNQLLHISSSCE</sequence>
<dbReference type="InterPro" id="IPR013783">
    <property type="entry name" value="Ig-like_fold"/>
</dbReference>